<protein>
    <recommendedName>
        <fullName evidence="1">Histone deacetylase domain-containing protein</fullName>
    </recommendedName>
</protein>
<dbReference type="PRINTS" id="PR01270">
    <property type="entry name" value="HDASUPER"/>
</dbReference>
<dbReference type="SUPFAM" id="SSF52768">
    <property type="entry name" value="Arginase/deacetylase"/>
    <property type="match status" value="1"/>
</dbReference>
<dbReference type="GO" id="GO:0040029">
    <property type="term" value="P:epigenetic regulation of gene expression"/>
    <property type="evidence" value="ECO:0007669"/>
    <property type="project" value="TreeGrafter"/>
</dbReference>
<dbReference type="OrthoDB" id="147549at2157"/>
<dbReference type="Pfam" id="PF00850">
    <property type="entry name" value="Hist_deacetyl"/>
    <property type="match status" value="1"/>
</dbReference>
<sequence length="358" mass="39929">MVRIGLTHNVNHNSHDPVLNGFPGPENPQRLHQIFTYLSENGIPGNGSCSLFNSEPALIKDILRVHTKKYTDLVQTSTRQSARQLGKDTYLCDSSFEVLLHALGCVLNAGNLVMDGTCDHSFALVRPPGHHAGIDNSSGFCIFNNSAILARYLQEVYRIKKIAILNIDAHASDGTYSIFSADPDVLCISVHQDPSTFYPYSGFIKDIGVYPALGLSINMEMPSRSGNTEYAMFFDEVVEKVLDKFNPEIILLECGFDSYHKESLAQLDLTVDGYYRIVSKLASRWNMVCLLEGGYHEDMGLLVSTVIEGLMGKRTIQDEVDPVLLLASRDTSTRKIFMKNLSKLAMILDPYWEFSDTL</sequence>
<accession>A0A4E0PW64</accession>
<dbReference type="Gene3D" id="3.40.800.20">
    <property type="entry name" value="Histone deacetylase domain"/>
    <property type="match status" value="1"/>
</dbReference>
<dbReference type="EMBL" id="PGGK01000008">
    <property type="protein sequence ID" value="TGC08682.1"/>
    <property type="molecule type" value="Genomic_DNA"/>
</dbReference>
<dbReference type="InterPro" id="IPR023696">
    <property type="entry name" value="Ureohydrolase_dom_sf"/>
</dbReference>
<comment type="caution">
    <text evidence="2">The sequence shown here is derived from an EMBL/GenBank/DDBJ whole genome shotgun (WGS) entry which is preliminary data.</text>
</comment>
<dbReference type="InterPro" id="IPR000286">
    <property type="entry name" value="HDACs"/>
</dbReference>
<feature type="domain" description="Histone deacetylase" evidence="1">
    <location>
        <begin position="25"/>
        <end position="298"/>
    </location>
</feature>
<dbReference type="GO" id="GO:0004407">
    <property type="term" value="F:histone deacetylase activity"/>
    <property type="evidence" value="ECO:0007669"/>
    <property type="project" value="TreeGrafter"/>
</dbReference>
<keyword evidence="3" id="KW-1185">Reference proteome</keyword>
<evidence type="ECO:0000259" key="1">
    <source>
        <dbReference type="Pfam" id="PF00850"/>
    </source>
</evidence>
<dbReference type="CDD" id="cd09992">
    <property type="entry name" value="HDAC_classII"/>
    <property type="match status" value="1"/>
</dbReference>
<dbReference type="InterPro" id="IPR037138">
    <property type="entry name" value="His_deacetylse_dom_sf"/>
</dbReference>
<dbReference type="RefSeq" id="WP_135389867.1">
    <property type="nucleotide sequence ID" value="NZ_PGGK01000008.1"/>
</dbReference>
<dbReference type="AlphaFoldDB" id="A0A4E0PW64"/>
<organism evidence="2 3">
    <name type="scientific">Methanolobus halotolerans</name>
    <dbReference type="NCBI Taxonomy" id="2052935"/>
    <lineage>
        <taxon>Archaea</taxon>
        <taxon>Methanobacteriati</taxon>
        <taxon>Methanobacteriota</taxon>
        <taxon>Stenosarchaea group</taxon>
        <taxon>Methanomicrobia</taxon>
        <taxon>Methanosarcinales</taxon>
        <taxon>Methanosarcinaceae</taxon>
        <taxon>Methanolobus</taxon>
    </lineage>
</organism>
<evidence type="ECO:0000313" key="2">
    <source>
        <dbReference type="EMBL" id="TGC08682.1"/>
    </source>
</evidence>
<dbReference type="PANTHER" id="PTHR10625:SF10">
    <property type="entry name" value="HISTONE DEACETYLASE HDAC1"/>
    <property type="match status" value="1"/>
</dbReference>
<name>A0A4E0PW64_9EURY</name>
<evidence type="ECO:0000313" key="3">
    <source>
        <dbReference type="Proteomes" id="UP000297295"/>
    </source>
</evidence>
<dbReference type="InterPro" id="IPR023801">
    <property type="entry name" value="His_deacetylse_dom"/>
</dbReference>
<reference evidence="2 3" key="1">
    <citation type="submission" date="2017-11" db="EMBL/GenBank/DDBJ databases">
        <title>Isolation and Characterization of Methanogenic Archaea from Saline Meromictic Lake at Siberia.</title>
        <authorList>
            <person name="Shen Y."/>
            <person name="Huang H.-H."/>
            <person name="Lai M.-C."/>
            <person name="Chen S.-C."/>
        </authorList>
    </citation>
    <scope>NUCLEOTIDE SEQUENCE [LARGE SCALE GENOMIC DNA]</scope>
    <source>
        <strain evidence="2 3">SY-01</strain>
    </source>
</reference>
<dbReference type="Proteomes" id="UP000297295">
    <property type="component" value="Unassembled WGS sequence"/>
</dbReference>
<dbReference type="PANTHER" id="PTHR10625">
    <property type="entry name" value="HISTONE DEACETYLASE HDAC1-RELATED"/>
    <property type="match status" value="1"/>
</dbReference>
<proteinExistence type="predicted"/>
<gene>
    <name evidence="2" type="ORF">CUN85_08375</name>
</gene>